<keyword evidence="7" id="KW-1185">Reference proteome</keyword>
<evidence type="ECO:0000256" key="2">
    <source>
        <dbReference type="ARBA" id="ARBA00022741"/>
    </source>
</evidence>
<reference evidence="6" key="1">
    <citation type="submission" date="2023-07" db="EMBL/GenBank/DDBJ databases">
        <title>Chromosome-level Genome Assembly of Striped Snakehead (Channa striata).</title>
        <authorList>
            <person name="Liu H."/>
        </authorList>
    </citation>
    <scope>NUCLEOTIDE SEQUENCE</scope>
    <source>
        <strain evidence="6">Gz</strain>
        <tissue evidence="6">Muscle</tissue>
    </source>
</reference>
<dbReference type="Pfam" id="PF04548">
    <property type="entry name" value="AIG1"/>
    <property type="match status" value="1"/>
</dbReference>
<keyword evidence="2" id="KW-0547">Nucleotide-binding</keyword>
<dbReference type="PROSITE" id="PS51720">
    <property type="entry name" value="G_AIG1"/>
    <property type="match status" value="1"/>
</dbReference>
<dbReference type="SUPFAM" id="SSF52540">
    <property type="entry name" value="P-loop containing nucleoside triphosphate hydrolases"/>
    <property type="match status" value="1"/>
</dbReference>
<feature type="domain" description="AIG1-type G" evidence="5">
    <location>
        <begin position="1"/>
        <end position="174"/>
    </location>
</feature>
<gene>
    <name evidence="6" type="ORF">Q5P01_000237</name>
</gene>
<comment type="similarity">
    <text evidence="1">Belongs to the TRAFAC class TrmE-Era-EngA-EngB-Septin-like GTPase superfamily. AIG1/Toc34/Toc159-like paraseptin GTPase family. IAN subfamily.</text>
</comment>
<accession>A0AA88LEY0</accession>
<evidence type="ECO:0000256" key="1">
    <source>
        <dbReference type="ARBA" id="ARBA00008535"/>
    </source>
</evidence>
<feature type="compositionally biased region" description="Basic and acidic residues" evidence="4">
    <location>
        <begin position="170"/>
        <end position="233"/>
    </location>
</feature>
<evidence type="ECO:0000256" key="4">
    <source>
        <dbReference type="SAM" id="MobiDB-lite"/>
    </source>
</evidence>
<comment type="caution">
    <text evidence="6">The sequence shown here is derived from an EMBL/GenBank/DDBJ whole genome shotgun (WGS) entry which is preliminary data.</text>
</comment>
<evidence type="ECO:0000313" key="6">
    <source>
        <dbReference type="EMBL" id="KAK2814552.1"/>
    </source>
</evidence>
<keyword evidence="3" id="KW-0342">GTP-binding</keyword>
<sequence>MGLPSDLDKREEDVLGLRVTVVDTPGLSSTKLSEEEVKAELEKAVDLSCPGPHVFLLTIQLGRFTEQEQKVLKTLEKMLSPDVSEHTMVLFTYGDRAEDTDMDQFIREDQNLQKLLKKCSGQQHVFNNKDMGDRDQVQQVFDKIEKSCYIRVFSWIPAPLKTIIYSEENVSNRDEEGNSGEERGETERWKKNQETQGEARKEDQRDDTKNETEDKRRQSEKPQEAEKQEKMRDSEDESQTETDEGKRKKRKHRQQDKDMKGETDSNERDGETNEDKMEGEPLKEETGRNGDKEDLETPAGPAAFM</sequence>
<dbReference type="Gene3D" id="3.40.50.300">
    <property type="entry name" value="P-loop containing nucleotide triphosphate hydrolases"/>
    <property type="match status" value="1"/>
</dbReference>
<feature type="region of interest" description="Disordered" evidence="4">
    <location>
        <begin position="170"/>
        <end position="305"/>
    </location>
</feature>
<evidence type="ECO:0000259" key="5">
    <source>
        <dbReference type="PROSITE" id="PS51720"/>
    </source>
</evidence>
<evidence type="ECO:0000256" key="3">
    <source>
        <dbReference type="ARBA" id="ARBA00023134"/>
    </source>
</evidence>
<name>A0AA88LEY0_CHASR</name>
<dbReference type="AlphaFoldDB" id="A0AA88LEY0"/>
<dbReference type="PANTHER" id="PTHR10903">
    <property type="entry name" value="GTPASE, IMAP FAMILY MEMBER-RELATED"/>
    <property type="match status" value="1"/>
</dbReference>
<dbReference type="InterPro" id="IPR045058">
    <property type="entry name" value="GIMA/IAN/Toc"/>
</dbReference>
<dbReference type="PANTHER" id="PTHR10903:SF168">
    <property type="entry name" value="GTPASE IMAP FAMILY MEMBER 4-RELATED"/>
    <property type="match status" value="1"/>
</dbReference>
<dbReference type="EMBL" id="JAUPFM010000037">
    <property type="protein sequence ID" value="KAK2814552.1"/>
    <property type="molecule type" value="Genomic_DNA"/>
</dbReference>
<dbReference type="GO" id="GO:0005525">
    <property type="term" value="F:GTP binding"/>
    <property type="evidence" value="ECO:0007669"/>
    <property type="project" value="UniProtKB-KW"/>
</dbReference>
<protein>
    <recommendedName>
        <fullName evidence="5">AIG1-type G domain-containing protein</fullName>
    </recommendedName>
</protein>
<feature type="compositionally biased region" description="Basic and acidic residues" evidence="4">
    <location>
        <begin position="255"/>
        <end position="292"/>
    </location>
</feature>
<organism evidence="6 7">
    <name type="scientific">Channa striata</name>
    <name type="common">Snakehead murrel</name>
    <name type="synonym">Ophicephalus striatus</name>
    <dbReference type="NCBI Taxonomy" id="64152"/>
    <lineage>
        <taxon>Eukaryota</taxon>
        <taxon>Metazoa</taxon>
        <taxon>Chordata</taxon>
        <taxon>Craniata</taxon>
        <taxon>Vertebrata</taxon>
        <taxon>Euteleostomi</taxon>
        <taxon>Actinopterygii</taxon>
        <taxon>Neopterygii</taxon>
        <taxon>Teleostei</taxon>
        <taxon>Neoteleostei</taxon>
        <taxon>Acanthomorphata</taxon>
        <taxon>Anabantaria</taxon>
        <taxon>Anabantiformes</taxon>
        <taxon>Channoidei</taxon>
        <taxon>Channidae</taxon>
        <taxon>Channa</taxon>
    </lineage>
</organism>
<proteinExistence type="inferred from homology"/>
<dbReference type="InterPro" id="IPR006703">
    <property type="entry name" value="G_AIG1"/>
</dbReference>
<dbReference type="InterPro" id="IPR027417">
    <property type="entry name" value="P-loop_NTPase"/>
</dbReference>
<evidence type="ECO:0000313" key="7">
    <source>
        <dbReference type="Proteomes" id="UP001187415"/>
    </source>
</evidence>
<dbReference type="Proteomes" id="UP001187415">
    <property type="component" value="Unassembled WGS sequence"/>
</dbReference>